<dbReference type="InterPro" id="IPR001638">
    <property type="entry name" value="Solute-binding_3/MltF_N"/>
</dbReference>
<keyword evidence="3" id="KW-1185">Reference proteome</keyword>
<evidence type="ECO:0000313" key="2">
    <source>
        <dbReference type="EMBL" id="NYZ67749.1"/>
    </source>
</evidence>
<organism evidence="2 3">
    <name type="scientific">Spartinivicinus marinus</name>
    <dbReference type="NCBI Taxonomy" id="2994442"/>
    <lineage>
        <taxon>Bacteria</taxon>
        <taxon>Pseudomonadati</taxon>
        <taxon>Pseudomonadota</taxon>
        <taxon>Gammaproteobacteria</taxon>
        <taxon>Oceanospirillales</taxon>
        <taxon>Zooshikellaceae</taxon>
        <taxon>Spartinivicinus</taxon>
    </lineage>
</organism>
<protein>
    <submittedName>
        <fullName evidence="2">ABC transporter substrate-binding protein</fullName>
    </submittedName>
</protein>
<dbReference type="SMART" id="SM00062">
    <property type="entry name" value="PBPb"/>
    <property type="match status" value="1"/>
</dbReference>
<sequence length="258" mass="29782">MAVKLKRHSSYVAIFLSFLLLFSSMLSVAEVTPNFRVILLTENYPPYNMSVDDKNFARGDNVDGLATDIVREMFKRAGVKYSLSLRFPWKRIFELTVQKRRYGLFSTSRTPEREDLFKWVGPIASSDWVFMTLKNKPIKINNLDEARPYRIGGYKGDAKAKYLESQNFKLHLSFRDNENIKKLQAGKIDLWATGDLSGRYLAAQGNFRDLKKVFTFKKSQLYLAMNKETPNAIIEALQKALDSMEQDGTKEKITNDYL</sequence>
<reference evidence="2 3" key="1">
    <citation type="submission" date="2020-07" db="EMBL/GenBank/DDBJ databases">
        <title>Endozoicomonas sp. nov., isolated from sediment.</title>
        <authorList>
            <person name="Gu T."/>
        </authorList>
    </citation>
    <scope>NUCLEOTIDE SEQUENCE [LARGE SCALE GENOMIC DNA]</scope>
    <source>
        <strain evidence="2 3">SM1973</strain>
    </source>
</reference>
<dbReference type="EMBL" id="JACCKB010000029">
    <property type="protein sequence ID" value="NYZ67749.1"/>
    <property type="molecule type" value="Genomic_DNA"/>
</dbReference>
<dbReference type="SUPFAM" id="SSF53850">
    <property type="entry name" value="Periplasmic binding protein-like II"/>
    <property type="match status" value="1"/>
</dbReference>
<dbReference type="Pfam" id="PF00497">
    <property type="entry name" value="SBP_bac_3"/>
    <property type="match status" value="1"/>
</dbReference>
<evidence type="ECO:0000259" key="1">
    <source>
        <dbReference type="SMART" id="SM00062"/>
    </source>
</evidence>
<name>A0A853I4Y7_9GAMM</name>
<dbReference type="RefSeq" id="WP_180569770.1">
    <property type="nucleotide sequence ID" value="NZ_JACCKB010000029.1"/>
</dbReference>
<evidence type="ECO:0000313" key="3">
    <source>
        <dbReference type="Proteomes" id="UP000569732"/>
    </source>
</evidence>
<comment type="caution">
    <text evidence="2">The sequence shown here is derived from an EMBL/GenBank/DDBJ whole genome shotgun (WGS) entry which is preliminary data.</text>
</comment>
<gene>
    <name evidence="2" type="ORF">H0A36_17180</name>
</gene>
<dbReference type="Proteomes" id="UP000569732">
    <property type="component" value="Unassembled WGS sequence"/>
</dbReference>
<feature type="domain" description="Solute-binding protein family 3/N-terminal" evidence="1">
    <location>
        <begin position="34"/>
        <end position="258"/>
    </location>
</feature>
<proteinExistence type="predicted"/>
<dbReference type="PANTHER" id="PTHR38834">
    <property type="entry name" value="PERIPLASMIC SUBSTRATE BINDING PROTEIN FAMILY 3"/>
    <property type="match status" value="1"/>
</dbReference>
<dbReference type="AlphaFoldDB" id="A0A853I4Y7"/>
<dbReference type="PANTHER" id="PTHR38834:SF3">
    <property type="entry name" value="SOLUTE-BINDING PROTEIN FAMILY 3_N-TERMINAL DOMAIN-CONTAINING PROTEIN"/>
    <property type="match status" value="1"/>
</dbReference>
<accession>A0A853I4Y7</accession>
<dbReference type="Gene3D" id="3.40.190.10">
    <property type="entry name" value="Periplasmic binding protein-like II"/>
    <property type="match status" value="2"/>
</dbReference>